<dbReference type="GO" id="GO:0006691">
    <property type="term" value="P:leukotriene metabolic process"/>
    <property type="evidence" value="ECO:0007669"/>
    <property type="project" value="UniProtKB-ARBA"/>
</dbReference>
<dbReference type="EMBL" id="WTVM01000025">
    <property type="protein sequence ID" value="NMG02536.1"/>
    <property type="molecule type" value="Genomic_DNA"/>
</dbReference>
<dbReference type="InterPro" id="IPR001129">
    <property type="entry name" value="Membr-assoc_MAPEG"/>
</dbReference>
<feature type="transmembrane region" description="Helical" evidence="5">
    <location>
        <begin position="6"/>
        <end position="23"/>
    </location>
</feature>
<dbReference type="PANTHER" id="PTHR10250">
    <property type="entry name" value="MICROSOMAL GLUTATHIONE S-TRANSFERASE"/>
    <property type="match status" value="1"/>
</dbReference>
<evidence type="ECO:0000256" key="1">
    <source>
        <dbReference type="ARBA" id="ARBA00004141"/>
    </source>
</evidence>
<keyword evidence="2 5" id="KW-0812">Transmembrane</keyword>
<feature type="transmembrane region" description="Helical" evidence="5">
    <location>
        <begin position="58"/>
        <end position="87"/>
    </location>
</feature>
<organism evidence="6 7">
    <name type="scientific">Azoarcus taiwanensis</name>
    <dbReference type="NCBI Taxonomy" id="666964"/>
    <lineage>
        <taxon>Bacteria</taxon>
        <taxon>Pseudomonadati</taxon>
        <taxon>Pseudomonadota</taxon>
        <taxon>Betaproteobacteria</taxon>
        <taxon>Rhodocyclales</taxon>
        <taxon>Zoogloeaceae</taxon>
        <taxon>Azoarcus</taxon>
    </lineage>
</organism>
<dbReference type="PANTHER" id="PTHR10250:SF15">
    <property type="entry name" value="MICROSOMAL GLUTATHIONE S-TRANSFERASE-RELATED"/>
    <property type="match status" value="1"/>
</dbReference>
<comment type="subcellular location">
    <subcellularLocation>
        <location evidence="1">Membrane</location>
        <topology evidence="1">Multi-pass membrane protein</topology>
    </subcellularLocation>
</comment>
<keyword evidence="4 5" id="KW-0472">Membrane</keyword>
<evidence type="ECO:0000256" key="4">
    <source>
        <dbReference type="ARBA" id="ARBA00023136"/>
    </source>
</evidence>
<dbReference type="GO" id="GO:0004364">
    <property type="term" value="F:glutathione transferase activity"/>
    <property type="evidence" value="ECO:0007669"/>
    <property type="project" value="TreeGrafter"/>
</dbReference>
<evidence type="ECO:0000256" key="3">
    <source>
        <dbReference type="ARBA" id="ARBA00022989"/>
    </source>
</evidence>
<dbReference type="InterPro" id="IPR050997">
    <property type="entry name" value="MAPEG"/>
</dbReference>
<dbReference type="GO" id="GO:0004602">
    <property type="term" value="F:glutathione peroxidase activity"/>
    <property type="evidence" value="ECO:0007669"/>
    <property type="project" value="TreeGrafter"/>
</dbReference>
<keyword evidence="3 5" id="KW-1133">Transmembrane helix</keyword>
<dbReference type="AlphaFoldDB" id="A0A972FHS5"/>
<dbReference type="Gene3D" id="1.20.120.550">
    <property type="entry name" value="Membrane associated eicosanoid/glutathione metabolism-like domain"/>
    <property type="match status" value="1"/>
</dbReference>
<feature type="transmembrane region" description="Helical" evidence="5">
    <location>
        <begin position="107"/>
        <end position="130"/>
    </location>
</feature>
<name>A0A972FHS5_9RHOO</name>
<reference evidence="6" key="1">
    <citation type="submission" date="2019-12" db="EMBL/GenBank/DDBJ databases">
        <title>Comparative genomics gives insights into the taxonomy of the Azoarcus-Aromatoleum group and reveals separate origins of nif in the plant-associated Azoarcus and non-plant-associated Aromatoleum sub-groups.</title>
        <authorList>
            <person name="Lafos M."/>
            <person name="Maluk M."/>
            <person name="Batista M."/>
            <person name="Junghare M."/>
            <person name="Carmona M."/>
            <person name="Faoro H."/>
            <person name="Cruz L.M."/>
            <person name="Battistoni F."/>
            <person name="De Souza E."/>
            <person name="Pedrosa F."/>
            <person name="Chen W.-M."/>
            <person name="Poole P.S."/>
            <person name="Dixon R.A."/>
            <person name="James E.K."/>
        </authorList>
    </citation>
    <scope>NUCLEOTIDE SEQUENCE</scope>
    <source>
        <strain evidence="6">NSC3</strain>
    </source>
</reference>
<dbReference type="Pfam" id="PF01124">
    <property type="entry name" value="MAPEG"/>
    <property type="match status" value="1"/>
</dbReference>
<dbReference type="RefSeq" id="WP_168987319.1">
    <property type="nucleotide sequence ID" value="NZ_CAWPHM010000177.1"/>
</dbReference>
<evidence type="ECO:0000256" key="5">
    <source>
        <dbReference type="SAM" id="Phobius"/>
    </source>
</evidence>
<accession>A0A972FHS5</accession>
<dbReference type="InterPro" id="IPR023352">
    <property type="entry name" value="MAPEG-like_dom_sf"/>
</dbReference>
<keyword evidence="7" id="KW-1185">Reference proteome</keyword>
<gene>
    <name evidence="6" type="ORF">GPA21_06085</name>
</gene>
<proteinExistence type="predicted"/>
<evidence type="ECO:0000313" key="6">
    <source>
        <dbReference type="EMBL" id="NMG02536.1"/>
    </source>
</evidence>
<evidence type="ECO:0000256" key="2">
    <source>
        <dbReference type="ARBA" id="ARBA00022692"/>
    </source>
</evidence>
<comment type="caution">
    <text evidence="6">The sequence shown here is derived from an EMBL/GenBank/DDBJ whole genome shotgun (WGS) entry which is preliminary data.</text>
</comment>
<evidence type="ECO:0000313" key="7">
    <source>
        <dbReference type="Proteomes" id="UP000599523"/>
    </source>
</evidence>
<dbReference type="SUPFAM" id="SSF161084">
    <property type="entry name" value="MAPEG domain-like"/>
    <property type="match status" value="1"/>
</dbReference>
<protein>
    <submittedName>
        <fullName evidence="6">MAPEG family protein</fullName>
    </submittedName>
</protein>
<dbReference type="GO" id="GO:0016020">
    <property type="term" value="C:membrane"/>
    <property type="evidence" value="ECO:0007669"/>
    <property type="project" value="UniProtKB-SubCell"/>
</dbReference>
<sequence>MNDFPLSAGITLLIVLLMFWTAYEVGMGRKRYDVKAPAVTGHPMFERAYRVQMNTLEWVVMTLPCLWVCAVFVSDAVAAGLGVVWLLGRVWYALAYRREPSSRGPGFLVGALAFGALGVAGAAGVALRLLA</sequence>
<dbReference type="Proteomes" id="UP000599523">
    <property type="component" value="Unassembled WGS sequence"/>
</dbReference>